<keyword evidence="2" id="KW-0732">Signal</keyword>
<evidence type="ECO:0000313" key="4">
    <source>
        <dbReference type="EMBL" id="PRY46500.1"/>
    </source>
</evidence>
<evidence type="ECO:0000256" key="2">
    <source>
        <dbReference type="SAM" id="SignalP"/>
    </source>
</evidence>
<reference evidence="4 5" key="1">
    <citation type="submission" date="2018-03" db="EMBL/GenBank/DDBJ databases">
        <title>Genomic Encyclopedia of Archaeal and Bacterial Type Strains, Phase II (KMG-II): from individual species to whole genera.</title>
        <authorList>
            <person name="Goeker M."/>
        </authorList>
    </citation>
    <scope>NUCLEOTIDE SEQUENCE [LARGE SCALE GENOMIC DNA]</scope>
    <source>
        <strain evidence="4 5">DSM 44720</strain>
    </source>
</reference>
<dbReference type="OrthoDB" id="485007at2"/>
<protein>
    <submittedName>
        <fullName evidence="4">Uncharacterized protein DUF4232</fullName>
    </submittedName>
</protein>
<evidence type="ECO:0000313" key="5">
    <source>
        <dbReference type="Proteomes" id="UP000239494"/>
    </source>
</evidence>
<evidence type="ECO:0000259" key="3">
    <source>
        <dbReference type="Pfam" id="PF14016"/>
    </source>
</evidence>
<dbReference type="InterPro" id="IPR025326">
    <property type="entry name" value="DUF4232"/>
</dbReference>
<dbReference type="RefSeq" id="WP_106185516.1">
    <property type="nucleotide sequence ID" value="NZ_PVTF01000001.1"/>
</dbReference>
<feature type="domain" description="DUF4232" evidence="3">
    <location>
        <begin position="74"/>
        <end position="206"/>
    </location>
</feature>
<comment type="caution">
    <text evidence="4">The sequence shown here is derived from an EMBL/GenBank/DDBJ whole genome shotgun (WGS) entry which is preliminary data.</text>
</comment>
<organism evidence="4 5">
    <name type="scientific">Umezawaea tangerina</name>
    <dbReference type="NCBI Taxonomy" id="84725"/>
    <lineage>
        <taxon>Bacteria</taxon>
        <taxon>Bacillati</taxon>
        <taxon>Actinomycetota</taxon>
        <taxon>Actinomycetes</taxon>
        <taxon>Pseudonocardiales</taxon>
        <taxon>Pseudonocardiaceae</taxon>
        <taxon>Umezawaea</taxon>
    </lineage>
</organism>
<dbReference type="PROSITE" id="PS51257">
    <property type="entry name" value="PROKAR_LIPOPROTEIN"/>
    <property type="match status" value="1"/>
</dbReference>
<feature type="signal peptide" evidence="2">
    <location>
        <begin position="1"/>
        <end position="19"/>
    </location>
</feature>
<gene>
    <name evidence="4" type="ORF">CLV43_101776</name>
</gene>
<name>A0A2T0TLA9_9PSEU</name>
<keyword evidence="5" id="KW-1185">Reference proteome</keyword>
<dbReference type="Pfam" id="PF14016">
    <property type="entry name" value="DUF4232"/>
    <property type="match status" value="1"/>
</dbReference>
<dbReference type="Proteomes" id="UP000239494">
    <property type="component" value="Unassembled WGS sequence"/>
</dbReference>
<feature type="region of interest" description="Disordered" evidence="1">
    <location>
        <begin position="42"/>
        <end position="65"/>
    </location>
</feature>
<dbReference type="EMBL" id="PVTF01000001">
    <property type="protein sequence ID" value="PRY46500.1"/>
    <property type="molecule type" value="Genomic_DNA"/>
</dbReference>
<dbReference type="AlphaFoldDB" id="A0A2T0TLA9"/>
<feature type="chain" id="PRO_5038611383" evidence="2">
    <location>
        <begin position="20"/>
        <end position="209"/>
    </location>
</feature>
<evidence type="ECO:0000256" key="1">
    <source>
        <dbReference type="SAM" id="MobiDB-lite"/>
    </source>
</evidence>
<sequence>MSRRLIACGFLGTALLVAACGAGQKTSTGAASVPVTKQADLPSAAASSSTPAPPPPAASSAAESAAAPTGAARCTATTLSGKVDQGDAGAGNRYAKLVFTNTGDQPCTLNGYSGFQLVAGSGGDVATRTSRTTDPGPSLVTLAPGGSAAANLHWTVVARDGEPVDGPCEPEATSAAAIPPDETAPVQFPWTYGPVCGAGTIELSAFYAA</sequence>
<proteinExistence type="predicted"/>
<accession>A0A2T0TLA9</accession>